<feature type="region of interest" description="Disordered" evidence="8">
    <location>
        <begin position="1"/>
        <end position="34"/>
    </location>
</feature>
<dbReference type="PROSITE" id="PS00018">
    <property type="entry name" value="EF_HAND_1"/>
    <property type="match status" value="1"/>
</dbReference>
<dbReference type="InterPro" id="IPR050230">
    <property type="entry name" value="CALM/Myosin/TropC-like"/>
</dbReference>
<proteinExistence type="inferred from homology"/>
<evidence type="ECO:0000313" key="11">
    <source>
        <dbReference type="Proteomes" id="UP001162131"/>
    </source>
</evidence>
<name>A0AAU9IL80_9CILI</name>
<feature type="domain" description="EF-hand" evidence="9">
    <location>
        <begin position="35"/>
        <end position="70"/>
    </location>
</feature>
<dbReference type="FunFam" id="1.10.238.10:FF:000527">
    <property type="entry name" value="Calmodulin-3"/>
    <property type="match status" value="1"/>
</dbReference>
<dbReference type="InterPro" id="IPR011992">
    <property type="entry name" value="EF-hand-dom_pair"/>
</dbReference>
<evidence type="ECO:0000256" key="4">
    <source>
        <dbReference type="ARBA" id="ARBA00022737"/>
    </source>
</evidence>
<evidence type="ECO:0000256" key="7">
    <source>
        <dbReference type="ARBA" id="ARBA00025692"/>
    </source>
</evidence>
<dbReference type="PANTHER" id="PTHR23048">
    <property type="entry name" value="MYOSIN LIGHT CHAIN 1, 3"/>
    <property type="match status" value="1"/>
</dbReference>
<sequence>MRRGQNQEISSRSGAPRSKSPGGRRGAERRGLTEDEIEEIKEAFNLFDTDGSGTIDPKELRAAMQSLGFETKNPTIYSMIADLDKLGTAIDFDMFLDAITDKLGDKETRGGIYKIFDLFDDDKTGSINLNNLRRVAKELGETMTVDELNEMLERAASNGHEITREDFYTIMTKRAFP</sequence>
<keyword evidence="4" id="KW-0677">Repeat</keyword>
<dbReference type="PROSITE" id="PS50222">
    <property type="entry name" value="EF_HAND_2"/>
    <property type="match status" value="2"/>
</dbReference>
<comment type="subcellular location">
    <subcellularLocation>
        <location evidence="1">Cytoplasm</location>
        <location evidence="1">Cytoskeleton</location>
    </subcellularLocation>
</comment>
<gene>
    <name evidence="10" type="ORF">BSTOLATCC_MIC1079</name>
</gene>
<evidence type="ECO:0000256" key="5">
    <source>
        <dbReference type="ARBA" id="ARBA00022837"/>
    </source>
</evidence>
<dbReference type="Gene3D" id="1.10.238.10">
    <property type="entry name" value="EF-hand"/>
    <property type="match status" value="2"/>
</dbReference>
<reference evidence="10" key="1">
    <citation type="submission" date="2021-09" db="EMBL/GenBank/DDBJ databases">
        <authorList>
            <consortium name="AG Swart"/>
            <person name="Singh M."/>
            <person name="Singh A."/>
            <person name="Seah K."/>
            <person name="Emmerich C."/>
        </authorList>
    </citation>
    <scope>NUCLEOTIDE SEQUENCE</scope>
    <source>
        <strain evidence="10">ATCC30299</strain>
    </source>
</reference>
<dbReference type="GO" id="GO:0016460">
    <property type="term" value="C:myosin II complex"/>
    <property type="evidence" value="ECO:0007669"/>
    <property type="project" value="TreeGrafter"/>
</dbReference>
<keyword evidence="3" id="KW-0963">Cytoplasm</keyword>
<dbReference type="Pfam" id="PF13405">
    <property type="entry name" value="EF-hand_6"/>
    <property type="match status" value="1"/>
</dbReference>
<evidence type="ECO:0000256" key="8">
    <source>
        <dbReference type="SAM" id="MobiDB-lite"/>
    </source>
</evidence>
<comment type="similarity">
    <text evidence="2">Belongs to the centrin family.</text>
</comment>
<evidence type="ECO:0000313" key="10">
    <source>
        <dbReference type="EMBL" id="CAG9310225.1"/>
    </source>
</evidence>
<dbReference type="InterPro" id="IPR018247">
    <property type="entry name" value="EF_Hand_1_Ca_BS"/>
</dbReference>
<comment type="function">
    <text evidence="7">Plays a fundamental role in microtubule organizing center structure and function. Component of the infraciliary lattice (ICL) and the ciliary basal bodies.</text>
</comment>
<evidence type="ECO:0000256" key="2">
    <source>
        <dbReference type="ARBA" id="ARBA00005253"/>
    </source>
</evidence>
<evidence type="ECO:0000256" key="1">
    <source>
        <dbReference type="ARBA" id="ARBA00004245"/>
    </source>
</evidence>
<dbReference type="Proteomes" id="UP001162131">
    <property type="component" value="Unassembled WGS sequence"/>
</dbReference>
<dbReference type="CDD" id="cd00051">
    <property type="entry name" value="EFh"/>
    <property type="match status" value="1"/>
</dbReference>
<keyword evidence="11" id="KW-1185">Reference proteome</keyword>
<evidence type="ECO:0000259" key="9">
    <source>
        <dbReference type="PROSITE" id="PS50222"/>
    </source>
</evidence>
<feature type="compositionally biased region" description="Polar residues" evidence="8">
    <location>
        <begin position="1"/>
        <end position="13"/>
    </location>
</feature>
<feature type="domain" description="EF-hand" evidence="9">
    <location>
        <begin position="107"/>
        <end position="142"/>
    </location>
</feature>
<dbReference type="Pfam" id="PF13499">
    <property type="entry name" value="EF-hand_7"/>
    <property type="match status" value="1"/>
</dbReference>
<comment type="caution">
    <text evidence="10">The sequence shown here is derived from an EMBL/GenBank/DDBJ whole genome shotgun (WGS) entry which is preliminary data.</text>
</comment>
<dbReference type="EMBL" id="CAJZBQ010000002">
    <property type="protein sequence ID" value="CAG9310225.1"/>
    <property type="molecule type" value="Genomic_DNA"/>
</dbReference>
<dbReference type="SUPFAM" id="SSF47473">
    <property type="entry name" value="EF-hand"/>
    <property type="match status" value="1"/>
</dbReference>
<dbReference type="PANTHER" id="PTHR23048:SF59">
    <property type="entry name" value="EF-HAND SUPERFAMILY PROTEIN"/>
    <property type="match status" value="1"/>
</dbReference>
<keyword evidence="6" id="KW-0206">Cytoskeleton</keyword>
<organism evidence="10 11">
    <name type="scientific">Blepharisma stoltei</name>
    <dbReference type="NCBI Taxonomy" id="1481888"/>
    <lineage>
        <taxon>Eukaryota</taxon>
        <taxon>Sar</taxon>
        <taxon>Alveolata</taxon>
        <taxon>Ciliophora</taxon>
        <taxon>Postciliodesmatophora</taxon>
        <taxon>Heterotrichea</taxon>
        <taxon>Heterotrichida</taxon>
        <taxon>Blepharismidae</taxon>
        <taxon>Blepharisma</taxon>
    </lineage>
</organism>
<dbReference type="SMART" id="SM00054">
    <property type="entry name" value="EFh"/>
    <property type="match status" value="2"/>
</dbReference>
<accession>A0AAU9IL80</accession>
<evidence type="ECO:0000256" key="6">
    <source>
        <dbReference type="ARBA" id="ARBA00023212"/>
    </source>
</evidence>
<keyword evidence="5" id="KW-0106">Calcium</keyword>
<protein>
    <recommendedName>
        <fullName evidence="9">EF-hand domain-containing protein</fullName>
    </recommendedName>
</protein>
<dbReference type="AlphaFoldDB" id="A0AAU9IL80"/>
<dbReference type="GO" id="GO:0005509">
    <property type="term" value="F:calcium ion binding"/>
    <property type="evidence" value="ECO:0007669"/>
    <property type="project" value="InterPro"/>
</dbReference>
<dbReference type="InterPro" id="IPR002048">
    <property type="entry name" value="EF_hand_dom"/>
</dbReference>
<evidence type="ECO:0000256" key="3">
    <source>
        <dbReference type="ARBA" id="ARBA00022490"/>
    </source>
</evidence>